<dbReference type="Gene3D" id="3.40.190.10">
    <property type="entry name" value="Periplasmic binding protein-like II"/>
    <property type="match status" value="2"/>
</dbReference>
<keyword evidence="2" id="KW-0614">Plasmid</keyword>
<evidence type="ECO:0000313" key="2">
    <source>
        <dbReference type="EMBL" id="UOA24577.1"/>
    </source>
</evidence>
<proteinExistence type="predicted"/>
<dbReference type="RefSeq" id="WP_037941674.1">
    <property type="nucleotide sequence ID" value="NZ_DASCNU010000218.1"/>
</dbReference>
<sequence length="324" mass="34573">MRNFITALFLSMAAAFGVTPVRAELPVLRIAVLPVGTVNWELDTIRHHGLDTANGFTLEVQGVAGGAAAMVAFQGGAADAMVSDWLWVARQRAAGKDFVFLPYSRAVGALMVQEESAAQTLADLRGRKIGIAGGPLDKSWLVLRAYAAQEYGMDLKAETEQVFGAPPLIFKTAVDGGVDGAINYWHFNAKMQARGMRKLIDIDDAARALDLDPQTPLLGYVVRGELLRAKPGLVAGLAAASRAAKDIMLSNDAVWDRLRPLMSARSDAQFLALRDGFRAGIPPAAPVDEQAAARMLALMADLGGTELLGDATTLPQGVFYKQVP</sequence>
<dbReference type="AlphaFoldDB" id="A0AAX3AEK5"/>
<keyword evidence="3" id="KW-1185">Reference proteome</keyword>
<dbReference type="PANTHER" id="PTHR30024:SF48">
    <property type="entry name" value="ABC TRANSPORTER SUBSTRATE-BINDING PROTEIN"/>
    <property type="match status" value="1"/>
</dbReference>
<dbReference type="Pfam" id="PF09084">
    <property type="entry name" value="NMT1"/>
    <property type="match status" value="1"/>
</dbReference>
<feature type="domain" description="SsuA/THI5-like" evidence="1">
    <location>
        <begin position="57"/>
        <end position="250"/>
    </location>
</feature>
<dbReference type="InterPro" id="IPR015168">
    <property type="entry name" value="SsuA/THI5"/>
</dbReference>
<reference evidence="3" key="1">
    <citation type="journal article" date="2022" name="Microorganisms">
        <title>Beyond the ABCs#Discovery of Three New Plasmid Types in Rhodobacterales (RepQ, RepY, RepW).</title>
        <authorList>
            <person name="Freese H.M."/>
            <person name="Ringel V."/>
            <person name="Overmann J."/>
            <person name="Petersen J."/>
        </authorList>
    </citation>
    <scope>NUCLEOTIDE SEQUENCE [LARGE SCALE GENOMIC DNA]</scope>
    <source>
        <strain evidence="3">DSM 110277</strain>
        <plasmid evidence="3">pDSM110277_a</plasmid>
    </source>
</reference>
<gene>
    <name evidence="2" type="ORF">DSM110277_03023</name>
</gene>
<dbReference type="SUPFAM" id="SSF53850">
    <property type="entry name" value="Periplasmic binding protein-like II"/>
    <property type="match status" value="1"/>
</dbReference>
<organism evidence="2 3">
    <name type="scientific">Sulfitobacter pontiacus</name>
    <dbReference type="NCBI Taxonomy" id="60137"/>
    <lineage>
        <taxon>Bacteria</taxon>
        <taxon>Pseudomonadati</taxon>
        <taxon>Pseudomonadota</taxon>
        <taxon>Alphaproteobacteria</taxon>
        <taxon>Rhodobacterales</taxon>
        <taxon>Roseobacteraceae</taxon>
        <taxon>Sulfitobacter</taxon>
    </lineage>
</organism>
<name>A0AAX3AEK5_9RHOB</name>
<accession>A0AAX3AEK5</accession>
<protein>
    <recommendedName>
        <fullName evidence="1">SsuA/THI5-like domain-containing protein</fullName>
    </recommendedName>
</protein>
<geneLocation type="plasmid" evidence="2 3">
    <name>pDSM110277_a</name>
</geneLocation>
<dbReference type="EMBL" id="CP084960">
    <property type="protein sequence ID" value="UOA24577.1"/>
    <property type="molecule type" value="Genomic_DNA"/>
</dbReference>
<evidence type="ECO:0000259" key="1">
    <source>
        <dbReference type="Pfam" id="PF09084"/>
    </source>
</evidence>
<evidence type="ECO:0000313" key="3">
    <source>
        <dbReference type="Proteomes" id="UP000830781"/>
    </source>
</evidence>
<dbReference type="Proteomes" id="UP000830781">
    <property type="component" value="Plasmid pDSM110277_a"/>
</dbReference>
<dbReference type="PANTHER" id="PTHR30024">
    <property type="entry name" value="ALIPHATIC SULFONATES-BINDING PROTEIN-RELATED"/>
    <property type="match status" value="1"/>
</dbReference>